<evidence type="ECO:0000256" key="4">
    <source>
        <dbReference type="ARBA" id="ARBA00022741"/>
    </source>
</evidence>
<feature type="binding site" evidence="8">
    <location>
        <position position="228"/>
    </location>
    <ligand>
        <name>ATP</name>
        <dbReference type="ChEBI" id="CHEBI:30616"/>
    </ligand>
</feature>
<dbReference type="InterPro" id="IPR004524">
    <property type="entry name" value="Asp-tRNA-ligase_1"/>
</dbReference>
<keyword evidence="3 8" id="KW-0436">Ligase</keyword>
<feature type="region of interest" description="Aspartate" evidence="8">
    <location>
        <begin position="197"/>
        <end position="200"/>
    </location>
</feature>
<dbReference type="GO" id="GO:0004815">
    <property type="term" value="F:aspartate-tRNA ligase activity"/>
    <property type="evidence" value="ECO:0007669"/>
    <property type="project" value="UniProtKB-UniRule"/>
</dbReference>
<sequence>MRSHYCGSLSSEQIDQEVTLCGWVDRRRDHGGVIFLDMRDREGIVQVVFDPDTEEHFRTADRVRGEYVLCIRGRVRARSGATVNANMKTGEIEVLGKELEILNESETPPFQLDDHTNVGEDVRLRYRYLDLRRPQISDKLRLRAKITSVLRRYLDSQDFLDIETPILTRATPEGARDYLVPSRTHAGKFFALPQSPQLFKQLLMVSGFDRYYQIAKCFRDEDLRADRQPEFTQIDIETSFMDDKQIMAVTEGMISDLFKEVMDIDLGRFPTMQYAEAMSRFGSDKPDMRIPLEMVDVGDLMQEVEFKVFSGPAKSADGRVAALKVPGGNEALTRKKIDEYTKFVSIYGAKGLAYIKVNDKADLENGLQSPIVKFLPEPVREAILTRLNAENGDLIFFGADTTKVVNEALGALRCKLGEDLNLYTCEWAPLWVVDFPMFEQDGNGNWTSLHHPFTAPACTPEELEKAPGEALSIAYDMVLNGTELGGGSVRIHRSEMQQAVFRVLGIGPDEAEEKFGFLLDALKYGAPPHGGLAFGLDRLVMLMTDAKSIRDVIAFPKTQSAACVMTDAPGQVDVKQLGELNIRLRKLEEK</sequence>
<dbReference type="RefSeq" id="WP_159269411.1">
    <property type="nucleotide sequence ID" value="NZ_CACSIK010000001.1"/>
</dbReference>
<feature type="binding site" evidence="8">
    <location>
        <position position="219"/>
    </location>
    <ligand>
        <name>L-aspartate</name>
        <dbReference type="ChEBI" id="CHEBI:29991"/>
    </ligand>
</feature>
<dbReference type="InterPro" id="IPR012340">
    <property type="entry name" value="NA-bd_OB-fold"/>
</dbReference>
<dbReference type="InterPro" id="IPR004115">
    <property type="entry name" value="GAD-like_sf"/>
</dbReference>
<dbReference type="Proteomes" id="UP000439591">
    <property type="component" value="Unassembled WGS sequence"/>
</dbReference>
<dbReference type="AlphaFoldDB" id="A0A5S9NU54"/>
<dbReference type="SUPFAM" id="SSF50249">
    <property type="entry name" value="Nucleic acid-binding proteins"/>
    <property type="match status" value="1"/>
</dbReference>
<dbReference type="InterPro" id="IPR047090">
    <property type="entry name" value="AspRS_core"/>
</dbReference>
<dbReference type="Proteomes" id="UP000435877">
    <property type="component" value="Unassembled WGS sequence"/>
</dbReference>
<proteinExistence type="inferred from homology"/>
<name>A0A5S9NU54_9GAMM</name>
<keyword evidence="12" id="KW-1185">Reference proteome</keyword>
<feature type="binding site" evidence="8">
    <location>
        <position position="173"/>
    </location>
    <ligand>
        <name>L-aspartate</name>
        <dbReference type="ChEBI" id="CHEBI:29991"/>
    </ligand>
</feature>
<evidence type="ECO:0000313" key="12">
    <source>
        <dbReference type="Proteomes" id="UP000435877"/>
    </source>
</evidence>
<dbReference type="NCBIfam" id="NF001750">
    <property type="entry name" value="PRK00476.1"/>
    <property type="match status" value="1"/>
</dbReference>
<dbReference type="Pfam" id="PF00152">
    <property type="entry name" value="tRNA-synt_2"/>
    <property type="match status" value="1"/>
</dbReference>
<dbReference type="EMBL" id="CACSIK010000001">
    <property type="protein sequence ID" value="CAA0094200.1"/>
    <property type="molecule type" value="Genomic_DNA"/>
</dbReference>
<dbReference type="PRINTS" id="PR01042">
    <property type="entry name" value="TRNASYNTHASP"/>
</dbReference>
<dbReference type="EMBL" id="CACSIM010000004">
    <property type="protein sequence ID" value="CAA0112288.1"/>
    <property type="molecule type" value="Genomic_DNA"/>
</dbReference>
<dbReference type="GO" id="GO:0003676">
    <property type="term" value="F:nucleic acid binding"/>
    <property type="evidence" value="ECO:0007669"/>
    <property type="project" value="InterPro"/>
</dbReference>
<dbReference type="NCBIfam" id="TIGR00459">
    <property type="entry name" value="aspS_bact"/>
    <property type="match status" value="1"/>
</dbReference>
<dbReference type="Gene3D" id="3.30.930.10">
    <property type="entry name" value="Bira Bifunctional Protein, Domain 2"/>
    <property type="match status" value="1"/>
</dbReference>
<feature type="domain" description="Aminoacyl-transfer RNA synthetases class-II family profile" evidence="9">
    <location>
        <begin position="140"/>
        <end position="556"/>
    </location>
</feature>
<evidence type="ECO:0000256" key="5">
    <source>
        <dbReference type="ARBA" id="ARBA00022840"/>
    </source>
</evidence>
<dbReference type="CDD" id="cd04317">
    <property type="entry name" value="EcAspRS_like_N"/>
    <property type="match status" value="1"/>
</dbReference>
<feature type="binding site" evidence="8">
    <location>
        <position position="490"/>
    </location>
    <ligand>
        <name>L-aspartate</name>
        <dbReference type="ChEBI" id="CHEBI:29991"/>
    </ligand>
</feature>
<evidence type="ECO:0000259" key="9">
    <source>
        <dbReference type="PROSITE" id="PS50862"/>
    </source>
</evidence>
<accession>A0A5S9NU54</accession>
<evidence type="ECO:0000256" key="2">
    <source>
        <dbReference type="ARBA" id="ARBA00022490"/>
    </source>
</evidence>
<dbReference type="InterPro" id="IPR004364">
    <property type="entry name" value="Aa-tRNA-synt_II"/>
</dbReference>
<dbReference type="PANTHER" id="PTHR22594:SF5">
    <property type="entry name" value="ASPARTATE--TRNA LIGASE, MITOCHONDRIAL"/>
    <property type="match status" value="1"/>
</dbReference>
<keyword evidence="2 8" id="KW-0963">Cytoplasm</keyword>
<dbReference type="OrthoDB" id="9802326at2"/>
<evidence type="ECO:0000256" key="7">
    <source>
        <dbReference type="ARBA" id="ARBA00023146"/>
    </source>
</evidence>
<keyword evidence="7 8" id="KW-0030">Aminoacyl-tRNA synthetase</keyword>
<dbReference type="SUPFAM" id="SSF55261">
    <property type="entry name" value="GAD domain-like"/>
    <property type="match status" value="1"/>
</dbReference>
<comment type="catalytic activity">
    <reaction evidence="8">
        <text>tRNA(Asx) + L-aspartate + ATP = L-aspartyl-tRNA(Asx) + AMP + diphosphate</text>
        <dbReference type="Rhea" id="RHEA:18349"/>
        <dbReference type="Rhea" id="RHEA-COMP:9710"/>
        <dbReference type="Rhea" id="RHEA-COMP:9711"/>
        <dbReference type="ChEBI" id="CHEBI:29991"/>
        <dbReference type="ChEBI" id="CHEBI:30616"/>
        <dbReference type="ChEBI" id="CHEBI:33019"/>
        <dbReference type="ChEBI" id="CHEBI:78442"/>
        <dbReference type="ChEBI" id="CHEBI:78516"/>
        <dbReference type="ChEBI" id="CHEBI:456215"/>
        <dbReference type="EC" id="6.1.1.23"/>
    </reaction>
</comment>
<dbReference type="EC" id="6.1.1.23" evidence="8"/>
<dbReference type="SUPFAM" id="SSF55681">
    <property type="entry name" value="Class II aaRS and biotin synthetases"/>
    <property type="match status" value="1"/>
</dbReference>
<comment type="subunit">
    <text evidence="8">Homodimer.</text>
</comment>
<keyword evidence="6 8" id="KW-0648">Protein biosynthesis</keyword>
<dbReference type="HAMAP" id="MF_00044">
    <property type="entry name" value="Asp_tRNA_synth_type1"/>
    <property type="match status" value="1"/>
</dbReference>
<dbReference type="GO" id="GO:0005524">
    <property type="term" value="F:ATP binding"/>
    <property type="evidence" value="ECO:0007669"/>
    <property type="project" value="UniProtKB-UniRule"/>
</dbReference>
<reference evidence="12 13" key="1">
    <citation type="submission" date="2019-11" db="EMBL/GenBank/DDBJ databases">
        <authorList>
            <person name="Holert J."/>
        </authorList>
    </citation>
    <scope>NUCLEOTIDE SEQUENCE [LARGE SCALE GENOMIC DNA]</scope>
    <source>
        <strain evidence="11">BC3_2A</strain>
        <strain evidence="10">SB11_1A</strain>
    </source>
</reference>
<comment type="function">
    <text evidence="8">Aspartyl-tRNA synthetase with relaxed tRNA specificity since it is able to aspartylate not only its cognate tRNA(Asp) but also tRNA(Asn). Reaction proceeds in two steps: L-aspartate is first activated by ATP to form Asp-AMP and then transferred to the acceptor end of tRNA(Asp/Asn).</text>
</comment>
<keyword evidence="5 8" id="KW-0067">ATP-binding</keyword>
<feature type="binding site" evidence="8">
    <location>
        <begin position="219"/>
        <end position="221"/>
    </location>
    <ligand>
        <name>ATP</name>
        <dbReference type="ChEBI" id="CHEBI:30616"/>
    </ligand>
</feature>
<comment type="similarity">
    <text evidence="1 8">Belongs to the class-II aminoacyl-tRNA synthetase family. Type 1 subfamily.</text>
</comment>
<dbReference type="InterPro" id="IPR002312">
    <property type="entry name" value="Asp/Asn-tRNA-synth_IIb"/>
</dbReference>
<dbReference type="Gene3D" id="2.40.50.140">
    <property type="entry name" value="Nucleic acid-binding proteins"/>
    <property type="match status" value="1"/>
</dbReference>
<dbReference type="PANTHER" id="PTHR22594">
    <property type="entry name" value="ASPARTYL/LYSYL-TRNA SYNTHETASE"/>
    <property type="match status" value="1"/>
</dbReference>
<gene>
    <name evidence="8 10" type="primary">aspS</name>
    <name evidence="10" type="ORF">IHBHHGIJ_02577</name>
    <name evidence="11" type="ORF">KFEGEMFD_02764</name>
</gene>
<dbReference type="GO" id="GO:0006422">
    <property type="term" value="P:aspartyl-tRNA aminoacylation"/>
    <property type="evidence" value="ECO:0007669"/>
    <property type="project" value="UniProtKB-UniRule"/>
</dbReference>
<evidence type="ECO:0000256" key="6">
    <source>
        <dbReference type="ARBA" id="ARBA00022917"/>
    </source>
</evidence>
<dbReference type="InterPro" id="IPR029351">
    <property type="entry name" value="GAD_dom"/>
</dbReference>
<feature type="site" description="Important for tRNA non-discrimination" evidence="8">
    <location>
        <position position="30"/>
    </location>
</feature>
<dbReference type="Pfam" id="PF02938">
    <property type="entry name" value="GAD"/>
    <property type="match status" value="1"/>
</dbReference>
<organism evidence="10 12">
    <name type="scientific">Zhongshania aliphaticivorans</name>
    <dbReference type="NCBI Taxonomy" id="1470434"/>
    <lineage>
        <taxon>Bacteria</taxon>
        <taxon>Pseudomonadati</taxon>
        <taxon>Pseudomonadota</taxon>
        <taxon>Gammaproteobacteria</taxon>
        <taxon>Cellvibrionales</taxon>
        <taxon>Spongiibacteraceae</taxon>
        <taxon>Zhongshania</taxon>
    </lineage>
</organism>
<comment type="subcellular location">
    <subcellularLocation>
        <location evidence="8">Cytoplasm</location>
    </subcellularLocation>
</comment>
<evidence type="ECO:0000256" key="8">
    <source>
        <dbReference type="HAMAP-Rule" id="MF_00044"/>
    </source>
</evidence>
<evidence type="ECO:0000256" key="3">
    <source>
        <dbReference type="ARBA" id="ARBA00022598"/>
    </source>
</evidence>
<evidence type="ECO:0000313" key="11">
    <source>
        <dbReference type="EMBL" id="CAA0112288.1"/>
    </source>
</evidence>
<dbReference type="PROSITE" id="PS50862">
    <property type="entry name" value="AA_TRNA_LIGASE_II"/>
    <property type="match status" value="1"/>
</dbReference>
<dbReference type="InterPro" id="IPR047089">
    <property type="entry name" value="Asp-tRNA-ligase_1_N"/>
</dbReference>
<comment type="caution">
    <text evidence="8">Lacks conserved residue(s) required for the propagation of feature annotation.</text>
</comment>
<feature type="binding site" evidence="8">
    <location>
        <position position="450"/>
    </location>
    <ligand>
        <name>L-aspartate</name>
        <dbReference type="ChEBI" id="CHEBI:29991"/>
    </ligand>
</feature>
<feature type="binding site" evidence="8">
    <location>
        <position position="483"/>
    </location>
    <ligand>
        <name>ATP</name>
        <dbReference type="ChEBI" id="CHEBI:30616"/>
    </ligand>
</feature>
<keyword evidence="4 8" id="KW-0547">Nucleotide-binding</keyword>
<protein>
    <recommendedName>
        <fullName evidence="8">Aspartate--tRNA(Asp/Asn) ligase</fullName>
        <ecNumber evidence="8">6.1.1.23</ecNumber>
    </recommendedName>
    <alternativeName>
        <fullName evidence="8">Aspartyl-tRNA synthetase</fullName>
        <shortName evidence="8">AspRS</shortName>
    </alternativeName>
    <alternativeName>
        <fullName evidence="8">Non-discriminating aspartyl-tRNA synthetase</fullName>
        <shortName evidence="8">ND-AspRS</shortName>
    </alternativeName>
</protein>
<dbReference type="GO" id="GO:0005737">
    <property type="term" value="C:cytoplasm"/>
    <property type="evidence" value="ECO:0007669"/>
    <property type="project" value="UniProtKB-SubCell"/>
</dbReference>
<feature type="binding site" evidence="8">
    <location>
        <begin position="535"/>
        <end position="538"/>
    </location>
    <ligand>
        <name>ATP</name>
        <dbReference type="ChEBI" id="CHEBI:30616"/>
    </ligand>
</feature>
<evidence type="ECO:0000313" key="13">
    <source>
        <dbReference type="Proteomes" id="UP000439591"/>
    </source>
</evidence>
<evidence type="ECO:0000256" key="1">
    <source>
        <dbReference type="ARBA" id="ARBA00006303"/>
    </source>
</evidence>
<evidence type="ECO:0000313" key="10">
    <source>
        <dbReference type="EMBL" id="CAA0094200.1"/>
    </source>
</evidence>
<dbReference type="GO" id="GO:0050560">
    <property type="term" value="F:aspartate-tRNA(Asn) ligase activity"/>
    <property type="evidence" value="ECO:0007669"/>
    <property type="project" value="UniProtKB-EC"/>
</dbReference>
<dbReference type="Pfam" id="PF01336">
    <property type="entry name" value="tRNA_anti-codon"/>
    <property type="match status" value="1"/>
</dbReference>
<dbReference type="InterPro" id="IPR004365">
    <property type="entry name" value="NA-bd_OB_tRNA"/>
</dbReference>
<dbReference type="Gene3D" id="3.30.1360.30">
    <property type="entry name" value="GAD-like domain"/>
    <property type="match status" value="1"/>
</dbReference>
<dbReference type="InterPro" id="IPR045864">
    <property type="entry name" value="aa-tRNA-synth_II/BPL/LPL"/>
</dbReference>
<dbReference type="InterPro" id="IPR006195">
    <property type="entry name" value="aa-tRNA-synth_II"/>
</dbReference>
<dbReference type="CDD" id="cd00777">
    <property type="entry name" value="AspRS_core"/>
    <property type="match status" value="1"/>
</dbReference>